<evidence type="ECO:0000313" key="8">
    <source>
        <dbReference type="Proteomes" id="UP001154282"/>
    </source>
</evidence>
<evidence type="ECO:0000256" key="2">
    <source>
        <dbReference type="ARBA" id="ARBA00022723"/>
    </source>
</evidence>
<comment type="similarity">
    <text evidence="1">Belongs to the iron/ascorbate-dependent oxidoreductase family.</text>
</comment>
<dbReference type="GO" id="GO:0016491">
    <property type="term" value="F:oxidoreductase activity"/>
    <property type="evidence" value="ECO:0007669"/>
    <property type="project" value="UniProtKB-KW"/>
</dbReference>
<dbReference type="EMBL" id="CAMGYJ010000009">
    <property type="protein sequence ID" value="CAI0471145.1"/>
    <property type="molecule type" value="Genomic_DNA"/>
</dbReference>
<organism evidence="7 8">
    <name type="scientific">Linum tenue</name>
    <dbReference type="NCBI Taxonomy" id="586396"/>
    <lineage>
        <taxon>Eukaryota</taxon>
        <taxon>Viridiplantae</taxon>
        <taxon>Streptophyta</taxon>
        <taxon>Embryophyta</taxon>
        <taxon>Tracheophyta</taxon>
        <taxon>Spermatophyta</taxon>
        <taxon>Magnoliopsida</taxon>
        <taxon>eudicotyledons</taxon>
        <taxon>Gunneridae</taxon>
        <taxon>Pentapetalae</taxon>
        <taxon>rosids</taxon>
        <taxon>fabids</taxon>
        <taxon>Malpighiales</taxon>
        <taxon>Linaceae</taxon>
        <taxon>Linum</taxon>
    </lineage>
</organism>
<protein>
    <recommendedName>
        <fullName evidence="6">Fe2OG dioxygenase domain-containing protein</fullName>
    </recommendedName>
</protein>
<reference evidence="7" key="1">
    <citation type="submission" date="2022-08" db="EMBL/GenBank/DDBJ databases">
        <authorList>
            <person name="Gutierrez-Valencia J."/>
        </authorList>
    </citation>
    <scope>NUCLEOTIDE SEQUENCE</scope>
</reference>
<dbReference type="GO" id="GO:0031418">
    <property type="term" value="F:L-ascorbic acid binding"/>
    <property type="evidence" value="ECO:0007669"/>
    <property type="project" value="UniProtKB-KW"/>
</dbReference>
<dbReference type="FunFam" id="2.60.120.330:FF:000001">
    <property type="entry name" value="Protein SRG1"/>
    <property type="match status" value="2"/>
</dbReference>
<keyword evidence="8" id="KW-1185">Reference proteome</keyword>
<comment type="caution">
    <text evidence="7">The sequence shown here is derived from an EMBL/GenBank/DDBJ whole genome shotgun (WGS) entry which is preliminary data.</text>
</comment>
<feature type="domain" description="Fe2OG dioxygenase" evidence="6">
    <location>
        <begin position="532"/>
        <end position="632"/>
    </location>
</feature>
<dbReference type="InterPro" id="IPR026992">
    <property type="entry name" value="DIOX_N"/>
</dbReference>
<keyword evidence="2" id="KW-0479">Metal-binding</keyword>
<evidence type="ECO:0000259" key="6">
    <source>
        <dbReference type="PROSITE" id="PS51471"/>
    </source>
</evidence>
<evidence type="ECO:0000313" key="7">
    <source>
        <dbReference type="EMBL" id="CAI0471145.1"/>
    </source>
</evidence>
<dbReference type="Proteomes" id="UP001154282">
    <property type="component" value="Unassembled WGS sequence"/>
</dbReference>
<dbReference type="PANTHER" id="PTHR47991">
    <property type="entry name" value="OXOGLUTARATE/IRON-DEPENDENT DIOXYGENASE"/>
    <property type="match status" value="1"/>
</dbReference>
<sequence length="694" mass="77676">MEVGGSLAVANVQRMASSLKEVPNRYIRPELEVDRVVNDEHVSIPVIDMSKLVDGYGGDELAKLHSACRDWGFFQVINHGIAEEVIMKMKIDVQEFFDQPLEEKMKCAQLPNSLEGYGQAFVLSEEQKLDWGDMLFILAKPINGRNMKFWPKVPSSFRATVDQYSTELEKLTISLLKFMAMNLGLDPEKLLPLFEEGAQAIRMNYYPPCKLASKVTGLSPHSDATGLTLLTQVNQVQGLQIKRDGEWVPVDPIPGAFIVNVGDIIEIMSNGEYKSVEHRAVVNPKKARLSIATFHSPNFNATIGPLPDLFIEDRKKQAVPKYKSISHQEYMKLGVKTKLDGKIPNVQQLASSSNDVVPVRYIRPELELDRVSNDEYSGRIPVIDIGKLVDGDEESAKLLHSACRDWGFFQVINHGVAEEVILNMKDDVQEFFRQPLQLKMECAQLPNDLEGYGQAFVVSEEQKLDWGDMLFILTRPIEGRKMRFWPKVPSSFRATLDKYSSELEKLSVILLSSMARNLGLDPDELLSSFKEGSQSIRMNYYPPCKQASKVTGLSPHSDAGGLTLLTQVNQVQGLQIKKDGKWVPVDPIPGAFIVNIGDIIEIMSNGEYKSIEHRAVVNPEKERLSIAAFHNTNFNAMIGPLPAIISKDQKQAPNYKTVSAIDYIKLVVSCKLDGKGLVDQMKIQREAAPQNKST</sequence>
<evidence type="ECO:0000256" key="3">
    <source>
        <dbReference type="ARBA" id="ARBA00022896"/>
    </source>
</evidence>
<evidence type="ECO:0000256" key="5">
    <source>
        <dbReference type="ARBA" id="ARBA00023004"/>
    </source>
</evidence>
<name>A0AAV0PJT4_9ROSI</name>
<evidence type="ECO:0000256" key="4">
    <source>
        <dbReference type="ARBA" id="ARBA00023002"/>
    </source>
</evidence>
<dbReference type="Pfam" id="PF03171">
    <property type="entry name" value="2OG-FeII_Oxy"/>
    <property type="match status" value="2"/>
</dbReference>
<dbReference type="InterPro" id="IPR005123">
    <property type="entry name" value="Oxoglu/Fe-dep_dioxygenase_dom"/>
</dbReference>
<dbReference type="Gene3D" id="2.60.120.330">
    <property type="entry name" value="B-lactam Antibiotic, Isopenicillin N Synthase, Chain"/>
    <property type="match status" value="2"/>
</dbReference>
<dbReference type="Pfam" id="PF14226">
    <property type="entry name" value="DIOX_N"/>
    <property type="match status" value="2"/>
</dbReference>
<keyword evidence="5" id="KW-0408">Iron</keyword>
<dbReference type="InterPro" id="IPR027443">
    <property type="entry name" value="IPNS-like_sf"/>
</dbReference>
<dbReference type="AlphaFoldDB" id="A0AAV0PJT4"/>
<gene>
    <name evidence="7" type="ORF">LITE_LOCUS38809</name>
</gene>
<dbReference type="InterPro" id="IPR050295">
    <property type="entry name" value="Plant_2OG-oxidoreductases"/>
</dbReference>
<keyword evidence="3" id="KW-0847">Vitamin C</keyword>
<dbReference type="GO" id="GO:0046872">
    <property type="term" value="F:metal ion binding"/>
    <property type="evidence" value="ECO:0007669"/>
    <property type="project" value="UniProtKB-KW"/>
</dbReference>
<dbReference type="PRINTS" id="PR00682">
    <property type="entry name" value="IPNSYNTHASE"/>
</dbReference>
<dbReference type="SUPFAM" id="SSF51197">
    <property type="entry name" value="Clavaminate synthase-like"/>
    <property type="match status" value="2"/>
</dbReference>
<proteinExistence type="inferred from homology"/>
<keyword evidence="4" id="KW-0560">Oxidoreductase</keyword>
<dbReference type="PROSITE" id="PS51471">
    <property type="entry name" value="FE2OG_OXY"/>
    <property type="match status" value="2"/>
</dbReference>
<accession>A0AAV0PJT4</accession>
<feature type="domain" description="Fe2OG dioxygenase" evidence="6">
    <location>
        <begin position="197"/>
        <end position="297"/>
    </location>
</feature>
<dbReference type="InterPro" id="IPR044861">
    <property type="entry name" value="IPNS-like_FE2OG_OXY"/>
</dbReference>
<evidence type="ECO:0000256" key="1">
    <source>
        <dbReference type="ARBA" id="ARBA00008056"/>
    </source>
</evidence>